<comment type="cofactor">
    <cofactor evidence="1">
        <name>Zn(2+)</name>
        <dbReference type="ChEBI" id="CHEBI:29105"/>
    </cofactor>
</comment>
<evidence type="ECO:0000313" key="2">
    <source>
        <dbReference type="EMBL" id="MBB5174148.1"/>
    </source>
</evidence>
<proteinExistence type="predicted"/>
<dbReference type="InterPro" id="IPR024078">
    <property type="entry name" value="LmbE-like_dom_sf"/>
</dbReference>
<accession>A0A840QS52</accession>
<dbReference type="RefSeq" id="WP_184664580.1">
    <property type="nucleotide sequence ID" value="NZ_JACHHB010000010.1"/>
</dbReference>
<dbReference type="GO" id="GO:0016811">
    <property type="term" value="F:hydrolase activity, acting on carbon-nitrogen (but not peptide) bonds, in linear amides"/>
    <property type="evidence" value="ECO:0007669"/>
    <property type="project" value="TreeGrafter"/>
</dbReference>
<protein>
    <submittedName>
        <fullName evidence="2">Bacillithiol biosynthesis deacetylase BshB2</fullName>
    </submittedName>
</protein>
<dbReference type="AlphaFoldDB" id="A0A840QS52"/>
<name>A0A840QS52_9BACI</name>
<organism evidence="2 3">
    <name type="scientific">Texcoconibacillus texcoconensis</name>
    <dbReference type="NCBI Taxonomy" id="1095777"/>
    <lineage>
        <taxon>Bacteria</taxon>
        <taxon>Bacillati</taxon>
        <taxon>Bacillota</taxon>
        <taxon>Bacilli</taxon>
        <taxon>Bacillales</taxon>
        <taxon>Bacillaceae</taxon>
        <taxon>Texcoconibacillus</taxon>
    </lineage>
</organism>
<dbReference type="Proteomes" id="UP000551878">
    <property type="component" value="Unassembled WGS sequence"/>
</dbReference>
<dbReference type="PANTHER" id="PTHR12993:SF27">
    <property type="entry name" value="N-ACETYL-ALPHA-D-GLUCOSAMINYL L-MALATE DEACETYLASE 2-RELATED"/>
    <property type="match status" value="1"/>
</dbReference>
<reference evidence="2 3" key="1">
    <citation type="submission" date="2020-08" db="EMBL/GenBank/DDBJ databases">
        <title>Genomic Encyclopedia of Type Strains, Phase IV (KMG-IV): sequencing the most valuable type-strain genomes for metagenomic binning, comparative biology and taxonomic classification.</title>
        <authorList>
            <person name="Goeker M."/>
        </authorList>
    </citation>
    <scope>NUCLEOTIDE SEQUENCE [LARGE SCALE GENOMIC DNA]</scope>
    <source>
        <strain evidence="2 3">DSM 24696</strain>
    </source>
</reference>
<keyword evidence="3" id="KW-1185">Reference proteome</keyword>
<evidence type="ECO:0000313" key="3">
    <source>
        <dbReference type="Proteomes" id="UP000551878"/>
    </source>
</evidence>
<dbReference type="SUPFAM" id="SSF102588">
    <property type="entry name" value="LmbE-like"/>
    <property type="match status" value="1"/>
</dbReference>
<dbReference type="InterPro" id="IPR003737">
    <property type="entry name" value="GlcNAc_PI_deacetylase-related"/>
</dbReference>
<gene>
    <name evidence="2" type="ORF">HNQ41_002342</name>
</gene>
<sequence>MSEHEHVLVVFPHPDDEAFGVAGTILSYTENNIPVTYACLTLGEMGRNMGNPQFANRETLPEVRKQELDNACSLLGINDLRRFGMRDKTIEFEDFDVLTSKVEEVIHEINPSLIITFYPGYAVHPDHDATGEAVIEAVKRLPKQSRPIVYALAFSNNCEVHIGPPDVTLDVSKYAEQKLKVIEAHASQTAGTIEVMKQQFNEQDEAVTDRLMKERFWTYRFDDG</sequence>
<dbReference type="PANTHER" id="PTHR12993">
    <property type="entry name" value="N-ACETYLGLUCOSAMINYL-PHOSPHATIDYLINOSITOL DE-N-ACETYLASE-RELATED"/>
    <property type="match status" value="1"/>
</dbReference>
<evidence type="ECO:0000256" key="1">
    <source>
        <dbReference type="ARBA" id="ARBA00001947"/>
    </source>
</evidence>
<comment type="caution">
    <text evidence="2">The sequence shown here is derived from an EMBL/GenBank/DDBJ whole genome shotgun (WGS) entry which is preliminary data.</text>
</comment>
<dbReference type="Gene3D" id="3.40.50.10320">
    <property type="entry name" value="LmbE-like"/>
    <property type="match status" value="1"/>
</dbReference>
<dbReference type="EMBL" id="JACHHB010000010">
    <property type="protein sequence ID" value="MBB5174148.1"/>
    <property type="molecule type" value="Genomic_DNA"/>
</dbReference>
<dbReference type="NCBIfam" id="TIGR04000">
    <property type="entry name" value="thiol_BshB2"/>
    <property type="match status" value="1"/>
</dbReference>
<dbReference type="InterPro" id="IPR023841">
    <property type="entry name" value="BshB2"/>
</dbReference>
<dbReference type="Pfam" id="PF02585">
    <property type="entry name" value="PIG-L"/>
    <property type="match status" value="1"/>
</dbReference>